<evidence type="ECO:0008006" key="4">
    <source>
        <dbReference type="Google" id="ProtNLM"/>
    </source>
</evidence>
<organism evidence="2 3">
    <name type="scientific">Flavimobilis soli</name>
    <dbReference type="NCBI Taxonomy" id="442709"/>
    <lineage>
        <taxon>Bacteria</taxon>
        <taxon>Bacillati</taxon>
        <taxon>Actinomycetota</taxon>
        <taxon>Actinomycetes</taxon>
        <taxon>Micrococcales</taxon>
        <taxon>Jonesiaceae</taxon>
        <taxon>Flavimobilis</taxon>
    </lineage>
</organism>
<evidence type="ECO:0000256" key="1">
    <source>
        <dbReference type="SAM" id="Phobius"/>
    </source>
</evidence>
<reference evidence="2 3" key="1">
    <citation type="submission" date="2017-10" db="EMBL/GenBank/DDBJ databases">
        <title>Sequencing the genomes of 1000 actinobacteria strains.</title>
        <authorList>
            <person name="Klenk H.-P."/>
        </authorList>
    </citation>
    <scope>NUCLEOTIDE SEQUENCE [LARGE SCALE GENOMIC DNA]</scope>
    <source>
        <strain evidence="2 3">DSM 21574</strain>
    </source>
</reference>
<gene>
    <name evidence="2" type="ORF">ATL41_1420</name>
</gene>
<dbReference type="Proteomes" id="UP000221394">
    <property type="component" value="Unassembled WGS sequence"/>
</dbReference>
<dbReference type="OrthoDB" id="4246706at2"/>
<name>A0A2A9EDH4_9MICO</name>
<keyword evidence="1" id="KW-1133">Transmembrane helix</keyword>
<comment type="caution">
    <text evidence="2">The sequence shown here is derived from an EMBL/GenBank/DDBJ whole genome shotgun (WGS) entry which is preliminary data.</text>
</comment>
<keyword evidence="3" id="KW-1185">Reference proteome</keyword>
<sequence>MTDINSAPGLVGTHTPAAHRNRVLGRHSWTVLRDLRRPSKLGGRIDRLFVGPGGIVVVESARWLGDVAVERGALRLDGVPKDEAAEHAGMTAAHIAALLPADLRTSVRAVVSLAYQDLAPAAVGPADVIGEASLEKWLLDLPARLDAQRADEAACLLLELLVGRTPDVSTSVELDAPRRRRAIKEPTELHLQMTTIQPPTTGETPVVSTFVTPASPRSDRLAAAPVEQPAVPTRTRRASGVWPVVWFGAALVAFLNIEALGRLFG</sequence>
<protein>
    <recommendedName>
        <fullName evidence="4">Nuclease-like protein</fullName>
    </recommendedName>
</protein>
<dbReference type="AlphaFoldDB" id="A0A2A9EDH4"/>
<dbReference type="RefSeq" id="WP_098457838.1">
    <property type="nucleotide sequence ID" value="NZ_PDJH01000001.1"/>
</dbReference>
<keyword evidence="1" id="KW-0472">Membrane</keyword>
<keyword evidence="1" id="KW-0812">Transmembrane</keyword>
<proteinExistence type="predicted"/>
<accession>A0A2A9EDH4</accession>
<feature type="transmembrane region" description="Helical" evidence="1">
    <location>
        <begin position="240"/>
        <end position="260"/>
    </location>
</feature>
<dbReference type="EMBL" id="PDJH01000001">
    <property type="protein sequence ID" value="PFG36686.1"/>
    <property type="molecule type" value="Genomic_DNA"/>
</dbReference>
<evidence type="ECO:0000313" key="3">
    <source>
        <dbReference type="Proteomes" id="UP000221394"/>
    </source>
</evidence>
<evidence type="ECO:0000313" key="2">
    <source>
        <dbReference type="EMBL" id="PFG36686.1"/>
    </source>
</evidence>